<dbReference type="CDD" id="cd07185">
    <property type="entry name" value="OmpA_C-like"/>
    <property type="match status" value="1"/>
</dbReference>
<evidence type="ECO:0000256" key="6">
    <source>
        <dbReference type="ARBA" id="ARBA00023136"/>
    </source>
</evidence>
<protein>
    <submittedName>
        <fullName evidence="10">OmpA/MotB domain protein</fullName>
    </submittedName>
</protein>
<dbReference type="PROSITE" id="PS51123">
    <property type="entry name" value="OMPA_2"/>
    <property type="match status" value="1"/>
</dbReference>
<dbReference type="GO" id="GO:0005886">
    <property type="term" value="C:plasma membrane"/>
    <property type="evidence" value="ECO:0007669"/>
    <property type="project" value="UniProtKB-SubCell"/>
</dbReference>
<dbReference type="EMBL" id="ACJN02000002">
    <property type="protein sequence ID" value="EFI34275.1"/>
    <property type="molecule type" value="Genomic_DNA"/>
</dbReference>
<sequence length="223" mass="24687">MHQNNDAHISLFSLPGAEENQAGKSSWAVPWSDLMLVMFILFLVLFVFHTRETLVRVPVNQDGHWNQAVQNQSSSLQLQGLYTQAREKLSTPGAPVSVKMTEQGSVLISLFGEVFFSPGSADLNPESNKYLQQIAEIVSLAQGQVKVAGFTDSRENSVQGDRSIFEISAMRAARIGEELTRSRGLRQENLVIQGHGTPRPQVPENSPVGSEMNRRVEIRIVDS</sequence>
<dbReference type="Gene3D" id="3.30.1330.60">
    <property type="entry name" value="OmpA-like domain"/>
    <property type="match status" value="1"/>
</dbReference>
<dbReference type="AlphaFoldDB" id="D6SNE9"/>
<dbReference type="OrthoDB" id="5470696at2"/>
<comment type="similarity">
    <text evidence="2">Belongs to the MotB family.</text>
</comment>
<feature type="transmembrane region" description="Helical" evidence="8">
    <location>
        <begin position="28"/>
        <end position="48"/>
    </location>
</feature>
<evidence type="ECO:0000256" key="3">
    <source>
        <dbReference type="ARBA" id="ARBA00022475"/>
    </source>
</evidence>
<dbReference type="Pfam" id="PF13677">
    <property type="entry name" value="MotB_plug"/>
    <property type="match status" value="1"/>
</dbReference>
<evidence type="ECO:0000313" key="11">
    <source>
        <dbReference type="Proteomes" id="UP000005496"/>
    </source>
</evidence>
<evidence type="ECO:0000256" key="2">
    <source>
        <dbReference type="ARBA" id="ARBA00008914"/>
    </source>
</evidence>
<keyword evidence="3" id="KW-1003">Cell membrane</keyword>
<keyword evidence="4 8" id="KW-0812">Transmembrane</keyword>
<dbReference type="InterPro" id="IPR050330">
    <property type="entry name" value="Bact_OuterMem_StrucFunc"/>
</dbReference>
<dbReference type="SUPFAM" id="SSF103088">
    <property type="entry name" value="OmpA-like"/>
    <property type="match status" value="1"/>
</dbReference>
<evidence type="ECO:0000256" key="5">
    <source>
        <dbReference type="ARBA" id="ARBA00022989"/>
    </source>
</evidence>
<keyword evidence="5 8" id="KW-1133">Transmembrane helix</keyword>
<dbReference type="PANTHER" id="PTHR30329:SF21">
    <property type="entry name" value="LIPOPROTEIN YIAD-RELATED"/>
    <property type="match status" value="1"/>
</dbReference>
<organism evidence="10 11">
    <name type="scientific">Desulfonatronospira thiodismutans ASO3-1</name>
    <dbReference type="NCBI Taxonomy" id="555779"/>
    <lineage>
        <taxon>Bacteria</taxon>
        <taxon>Pseudomonadati</taxon>
        <taxon>Thermodesulfobacteriota</taxon>
        <taxon>Desulfovibrionia</taxon>
        <taxon>Desulfovibrionales</taxon>
        <taxon>Desulfonatronovibrionaceae</taxon>
        <taxon>Desulfonatronospira</taxon>
    </lineage>
</organism>
<dbReference type="RefSeq" id="WP_008869603.1">
    <property type="nucleotide sequence ID" value="NZ_ACJN02000002.1"/>
</dbReference>
<comment type="subcellular location">
    <subcellularLocation>
        <location evidence="1">Cell membrane</location>
        <topology evidence="1">Single-pass membrane protein</topology>
    </subcellularLocation>
</comment>
<name>D6SNE9_9BACT</name>
<gene>
    <name evidence="10" type="ORF">Dthio_PD1626</name>
</gene>
<dbReference type="Proteomes" id="UP000005496">
    <property type="component" value="Unassembled WGS sequence"/>
</dbReference>
<proteinExistence type="inferred from homology"/>
<dbReference type="Pfam" id="PF00691">
    <property type="entry name" value="OmpA"/>
    <property type="match status" value="1"/>
</dbReference>
<evidence type="ECO:0000256" key="4">
    <source>
        <dbReference type="ARBA" id="ARBA00022692"/>
    </source>
</evidence>
<feature type="domain" description="OmpA-like" evidence="9">
    <location>
        <begin position="103"/>
        <end position="223"/>
    </location>
</feature>
<evidence type="ECO:0000256" key="1">
    <source>
        <dbReference type="ARBA" id="ARBA00004162"/>
    </source>
</evidence>
<evidence type="ECO:0000313" key="10">
    <source>
        <dbReference type="EMBL" id="EFI34275.1"/>
    </source>
</evidence>
<dbReference type="InterPro" id="IPR006665">
    <property type="entry name" value="OmpA-like"/>
</dbReference>
<accession>D6SNE9</accession>
<comment type="caution">
    <text evidence="10">The sequence shown here is derived from an EMBL/GenBank/DDBJ whole genome shotgun (WGS) entry which is preliminary data.</text>
</comment>
<dbReference type="InterPro" id="IPR025713">
    <property type="entry name" value="MotB-like_N_dom"/>
</dbReference>
<dbReference type="InterPro" id="IPR036737">
    <property type="entry name" value="OmpA-like_sf"/>
</dbReference>
<reference evidence="10" key="1">
    <citation type="submission" date="2010-05" db="EMBL/GenBank/DDBJ databases">
        <title>The draft genome of Desulfonatronospira thiodismutans ASO3-1.</title>
        <authorList>
            <consortium name="US DOE Joint Genome Institute (JGI-PGF)"/>
            <person name="Lucas S."/>
            <person name="Copeland A."/>
            <person name="Lapidus A."/>
            <person name="Cheng J.-F."/>
            <person name="Bruce D."/>
            <person name="Goodwin L."/>
            <person name="Pitluck S."/>
            <person name="Chertkov O."/>
            <person name="Brettin T."/>
            <person name="Detter J.C."/>
            <person name="Han C."/>
            <person name="Land M.L."/>
            <person name="Hauser L."/>
            <person name="Kyrpides N."/>
            <person name="Mikhailova N."/>
            <person name="Muyzer G."/>
            <person name="Woyke T."/>
        </authorList>
    </citation>
    <scope>NUCLEOTIDE SEQUENCE [LARGE SCALE GENOMIC DNA]</scope>
    <source>
        <strain evidence="10">ASO3-1</strain>
    </source>
</reference>
<evidence type="ECO:0000259" key="9">
    <source>
        <dbReference type="PROSITE" id="PS51123"/>
    </source>
</evidence>
<keyword evidence="6 7" id="KW-0472">Membrane</keyword>
<dbReference type="eggNOG" id="COG1360">
    <property type="taxonomic scope" value="Bacteria"/>
</dbReference>
<evidence type="ECO:0000256" key="8">
    <source>
        <dbReference type="SAM" id="Phobius"/>
    </source>
</evidence>
<keyword evidence="11" id="KW-1185">Reference proteome</keyword>
<dbReference type="PANTHER" id="PTHR30329">
    <property type="entry name" value="STATOR ELEMENT OF FLAGELLAR MOTOR COMPLEX"/>
    <property type="match status" value="1"/>
</dbReference>
<evidence type="ECO:0000256" key="7">
    <source>
        <dbReference type="PROSITE-ProRule" id="PRU00473"/>
    </source>
</evidence>